<dbReference type="EMBL" id="JNHI01000019">
    <property type="protein sequence ID" value="KDS29717.1"/>
    <property type="molecule type" value="Genomic_DNA"/>
</dbReference>
<dbReference type="AlphaFoldDB" id="A0A078R700"/>
<feature type="coiled-coil region" evidence="1">
    <location>
        <begin position="386"/>
        <end position="444"/>
    </location>
</feature>
<protein>
    <submittedName>
        <fullName evidence="3">Putative lipoprotein</fullName>
    </submittedName>
</protein>
<proteinExistence type="predicted"/>
<gene>
    <name evidence="3" type="ORF">M097_2862</name>
</gene>
<keyword evidence="2" id="KW-0472">Membrane</keyword>
<dbReference type="PATRIC" id="fig|1339350.3.peg.2741"/>
<dbReference type="SUPFAM" id="SSF48452">
    <property type="entry name" value="TPR-like"/>
    <property type="match status" value="1"/>
</dbReference>
<keyword evidence="1" id="KW-0175">Coiled coil</keyword>
<accession>A0A078R700</accession>
<name>A0A078R700_PHOVU</name>
<evidence type="ECO:0000256" key="2">
    <source>
        <dbReference type="SAM" id="Phobius"/>
    </source>
</evidence>
<evidence type="ECO:0000256" key="1">
    <source>
        <dbReference type="SAM" id="Coils"/>
    </source>
</evidence>
<dbReference type="InterPro" id="IPR011990">
    <property type="entry name" value="TPR-like_helical_dom_sf"/>
</dbReference>
<keyword evidence="2" id="KW-0812">Transmembrane</keyword>
<organism evidence="3 4">
    <name type="scientific">Phocaeicola vulgatus str. 3775 SL</name>
    <name type="common">B</name>
    <name type="synonym">iv</name>
    <dbReference type="NCBI Taxonomy" id="1339350"/>
    <lineage>
        <taxon>Bacteria</taxon>
        <taxon>Pseudomonadati</taxon>
        <taxon>Bacteroidota</taxon>
        <taxon>Bacteroidia</taxon>
        <taxon>Bacteroidales</taxon>
        <taxon>Bacteroidaceae</taxon>
        <taxon>Phocaeicola</taxon>
    </lineage>
</organism>
<reference evidence="3 4" key="1">
    <citation type="submission" date="2014-04" db="EMBL/GenBank/DDBJ databases">
        <authorList>
            <person name="Sears C."/>
            <person name="Carroll K."/>
            <person name="Sack B.R."/>
            <person name="Qadri F."/>
            <person name="Myers L.L."/>
            <person name="Chung G.-T."/>
            <person name="Escheverria P."/>
            <person name="Fraser C.M."/>
            <person name="Sadzewicz L."/>
            <person name="Shefchek K.A."/>
            <person name="Tallon L."/>
            <person name="Das S.P."/>
            <person name="Daugherty S."/>
            <person name="Mongodin E.F."/>
        </authorList>
    </citation>
    <scope>NUCLEOTIDE SEQUENCE [LARGE SCALE GENOMIC DNA]</scope>
    <source>
        <strain evidence="4">3775 SL(B) 10 (iv)</strain>
    </source>
</reference>
<evidence type="ECO:0000313" key="4">
    <source>
        <dbReference type="Proteomes" id="UP000028134"/>
    </source>
</evidence>
<dbReference type="Proteomes" id="UP000028134">
    <property type="component" value="Unassembled WGS sequence"/>
</dbReference>
<feature type="transmembrane region" description="Helical" evidence="2">
    <location>
        <begin position="357"/>
        <end position="377"/>
    </location>
</feature>
<keyword evidence="3" id="KW-0449">Lipoprotein</keyword>
<dbReference type="PROSITE" id="PS51257">
    <property type="entry name" value="PROKAR_LIPOPROTEIN"/>
    <property type="match status" value="1"/>
</dbReference>
<keyword evidence="2" id="KW-1133">Transmembrane helix</keyword>
<comment type="caution">
    <text evidence="3">The sequence shown here is derived from an EMBL/GenBank/DDBJ whole genome shotgun (WGS) entry which is preliminary data.</text>
</comment>
<dbReference type="Gene3D" id="1.25.40.10">
    <property type="entry name" value="Tetratricopeptide repeat domain"/>
    <property type="match status" value="1"/>
</dbReference>
<evidence type="ECO:0000313" key="3">
    <source>
        <dbReference type="EMBL" id="KDS29717.1"/>
    </source>
</evidence>
<sequence>MFIHKLLYPIITLMIVMLLSACDRYTTLLEQMDMAENLMNIKPDSALAILEDITVYNINGKEIEARYALLKSMALDKNYIDTTTFDILQPAIDYYIKKGTPDEKLWTYYYQGRIYQNRGDDESAMNSFMNGCDLKQLVTDSLLLAHTLVAQGTLYLKQYKINEFVRNNIEAARLYGAFGKDILEIKSYTNALDGYVMLNNQSAADSLLSICAPLVQKNSSGKTYLFSSLLSYTIKFSSPDDIKSFLDEYHNIELTSDDMMNFAKGYAKIGECDKAINFLSRINLNTSSLDSLKYVSIKIEIMEKQGNYEQALSLYKDYSVMLERYQSELLSHDLLFSDKKHQLKIENLIEIHNRDRIIWVTLCSILGLFILVGWLYYQDYRSKARRILTEKENANLTLEKDNLRKEKERVELERDKKILETENLKLEISQLVSERDNLKELQSKLSEFSQPIQDVIKIRLDMLNGLLAKEITNNDSYAEPYNKWIETVHNDKKKFMDSTRLAFAASHPKFMEYLEQHGLSIDEINYLCLYAIGLRGKEVGEYIQLKRHYIISHEIRKKLGIDEHETNIGLYIRRQLKILEK</sequence>